<feature type="binding site" evidence="8">
    <location>
        <position position="215"/>
    </location>
    <ligand>
        <name>Zn(2+)</name>
        <dbReference type="ChEBI" id="CHEBI:29105"/>
    </ligand>
</feature>
<keyword evidence="11" id="KW-1185">Reference proteome</keyword>
<proteinExistence type="inferred from homology"/>
<dbReference type="GO" id="GO:0046872">
    <property type="term" value="F:metal ion binding"/>
    <property type="evidence" value="ECO:0007669"/>
    <property type="project" value="UniProtKB-KW"/>
</dbReference>
<dbReference type="GO" id="GO:0006046">
    <property type="term" value="P:N-acetylglucosamine catabolic process"/>
    <property type="evidence" value="ECO:0007669"/>
    <property type="project" value="TreeGrafter"/>
</dbReference>
<evidence type="ECO:0000256" key="8">
    <source>
        <dbReference type="PIRSR" id="PIRSR038994-3"/>
    </source>
</evidence>
<evidence type="ECO:0000313" key="10">
    <source>
        <dbReference type="EMBL" id="KAA2245281.1"/>
    </source>
</evidence>
<dbReference type="EC" id="3.5.1.25" evidence="10"/>
<feature type="binding site" evidence="7">
    <location>
        <position position="140"/>
    </location>
    <ligand>
        <name>substrate</name>
    </ligand>
</feature>
<dbReference type="PIRSF" id="PIRSF038994">
    <property type="entry name" value="NagA"/>
    <property type="match status" value="1"/>
</dbReference>
<name>A0A5B2W0S0_9BACT</name>
<comment type="caution">
    <text evidence="10">The sequence shown here is derived from an EMBL/GenBank/DDBJ whole genome shotgun (WGS) entry which is preliminary data.</text>
</comment>
<dbReference type="Gene3D" id="3.20.20.140">
    <property type="entry name" value="Metal-dependent hydrolases"/>
    <property type="match status" value="1"/>
</dbReference>
<keyword evidence="3 5" id="KW-0378">Hydrolase</keyword>
<dbReference type="RefSeq" id="WP_149836671.1">
    <property type="nucleotide sequence ID" value="NZ_VUOC01000001.1"/>
</dbReference>
<dbReference type="PANTHER" id="PTHR11113">
    <property type="entry name" value="N-ACETYLGLUCOSAMINE-6-PHOSPHATE DEACETYLASE"/>
    <property type="match status" value="1"/>
</dbReference>
<gene>
    <name evidence="10" type="primary">nagA</name>
    <name evidence="10" type="ORF">F0L74_04775</name>
</gene>
<dbReference type="GO" id="GO:0008448">
    <property type="term" value="F:N-acetylglucosamine-6-phosphate deacetylase activity"/>
    <property type="evidence" value="ECO:0007669"/>
    <property type="project" value="UniProtKB-EC"/>
</dbReference>
<sequence length="367" mass="39743">MSVAYTNARIFTGDRFLSGQAVLTDHGVILGVLPMSEIPADTEVIDLQGATLAPALIDLQIYGGNGQLFPYSTDVASLAATYDYCYSGGAAHFMPTIPTTSWEVMLRSIQAVKEYWSQGRKGVLGLHLEGPFMNPEKKGAHLEHYIVTPTEKDIDRLLEHGEGIIKMMTLAPERCDPRLVKRLQSAGILISAGHSNASYEQGYAAFENGIPAATHLFNAMSALQSRAPGMVGAIYDHDRVCASVVADGIHVDFSSIRISKKIMGNRLYLITDAVAECREGDYIYIFEKDRYVNAQGTLAGSCLTMMQAVRNCVQQVGIPVEEALRMGSAYPAALAGKGHELGRIAAGYKASMVAFDANLQVVRMIGE</sequence>
<evidence type="ECO:0000256" key="3">
    <source>
        <dbReference type="ARBA" id="ARBA00022801"/>
    </source>
</evidence>
<dbReference type="InterPro" id="IPR003764">
    <property type="entry name" value="GlcNAc_6-P_deAcase"/>
</dbReference>
<dbReference type="Gene3D" id="2.30.40.10">
    <property type="entry name" value="Urease, subunit C, domain 1"/>
    <property type="match status" value="1"/>
</dbReference>
<accession>A0A5B2W0S0</accession>
<dbReference type="Proteomes" id="UP000324611">
    <property type="component" value="Unassembled WGS sequence"/>
</dbReference>
<keyword evidence="4 5" id="KW-0119">Carbohydrate metabolism</keyword>
<feature type="active site" description="Proton donor/acceptor" evidence="6">
    <location>
        <position position="272"/>
    </location>
</feature>
<reference evidence="10 11" key="1">
    <citation type="submission" date="2019-09" db="EMBL/GenBank/DDBJ databases">
        <title>Chitinophaga ginsengihumi sp. nov., isolated from soil of ginseng rhizosphere.</title>
        <authorList>
            <person name="Lee J."/>
        </authorList>
    </citation>
    <scope>NUCLEOTIDE SEQUENCE [LARGE SCALE GENOMIC DNA]</scope>
    <source>
        <strain evidence="10 11">BN140078</strain>
    </source>
</reference>
<feature type="binding site" evidence="7">
    <location>
        <begin position="298"/>
        <end position="300"/>
    </location>
    <ligand>
        <name>substrate</name>
    </ligand>
</feature>
<evidence type="ECO:0000256" key="6">
    <source>
        <dbReference type="PIRSR" id="PIRSR038994-1"/>
    </source>
</evidence>
<protein>
    <submittedName>
        <fullName evidence="10">N-acetylglucosamine-6-phosphate deacetylase</fullName>
        <ecNumber evidence="10">3.5.1.25</ecNumber>
    </submittedName>
</protein>
<evidence type="ECO:0000256" key="7">
    <source>
        <dbReference type="PIRSR" id="PIRSR038994-2"/>
    </source>
</evidence>
<evidence type="ECO:0000256" key="5">
    <source>
        <dbReference type="PIRNR" id="PIRNR038994"/>
    </source>
</evidence>
<keyword evidence="2 8" id="KW-0479">Metal-binding</keyword>
<reference evidence="10 11" key="2">
    <citation type="submission" date="2019-09" db="EMBL/GenBank/DDBJ databases">
        <authorList>
            <person name="Jin C."/>
        </authorList>
    </citation>
    <scope>NUCLEOTIDE SEQUENCE [LARGE SCALE GENOMIC DNA]</scope>
    <source>
        <strain evidence="10 11">BN140078</strain>
    </source>
</reference>
<dbReference type="SUPFAM" id="SSF51556">
    <property type="entry name" value="Metallo-dependent hydrolases"/>
    <property type="match status" value="1"/>
</dbReference>
<dbReference type="NCBIfam" id="TIGR00221">
    <property type="entry name" value="nagA"/>
    <property type="match status" value="1"/>
</dbReference>
<dbReference type="SUPFAM" id="SSF51338">
    <property type="entry name" value="Composite domain of metallo-dependent hydrolases"/>
    <property type="match status" value="1"/>
</dbReference>
<evidence type="ECO:0000313" key="11">
    <source>
        <dbReference type="Proteomes" id="UP000324611"/>
    </source>
</evidence>
<dbReference type="InterPro" id="IPR011059">
    <property type="entry name" value="Metal-dep_hydrolase_composite"/>
</dbReference>
<dbReference type="InterPro" id="IPR006680">
    <property type="entry name" value="Amidohydro-rel"/>
</dbReference>
<dbReference type="Pfam" id="PF01979">
    <property type="entry name" value="Amidohydro_1"/>
    <property type="match status" value="1"/>
</dbReference>
<dbReference type="AlphaFoldDB" id="A0A5B2W0S0"/>
<organism evidence="10 11">
    <name type="scientific">Chitinophaga agrisoli</name>
    <dbReference type="NCBI Taxonomy" id="2607653"/>
    <lineage>
        <taxon>Bacteria</taxon>
        <taxon>Pseudomonadati</taxon>
        <taxon>Bacteroidota</taxon>
        <taxon>Chitinophagia</taxon>
        <taxon>Chitinophagales</taxon>
        <taxon>Chitinophagaceae</taxon>
        <taxon>Chitinophaga</taxon>
    </lineage>
</organism>
<feature type="domain" description="Amidohydrolase-related" evidence="9">
    <location>
        <begin position="52"/>
        <end position="357"/>
    </location>
</feature>
<feature type="binding site" evidence="7">
    <location>
        <begin position="218"/>
        <end position="219"/>
    </location>
    <ligand>
        <name>substrate</name>
    </ligand>
</feature>
<evidence type="ECO:0000256" key="2">
    <source>
        <dbReference type="ARBA" id="ARBA00022723"/>
    </source>
</evidence>
<dbReference type="InterPro" id="IPR032466">
    <property type="entry name" value="Metal_Hydrolase"/>
</dbReference>
<comment type="similarity">
    <text evidence="1 5">Belongs to the metallo-dependent hydrolases superfamily. NagA family.</text>
</comment>
<dbReference type="PANTHER" id="PTHR11113:SF14">
    <property type="entry name" value="N-ACETYLGLUCOSAMINE-6-PHOSPHATE DEACETYLASE"/>
    <property type="match status" value="1"/>
</dbReference>
<feature type="binding site" evidence="8">
    <location>
        <position position="129"/>
    </location>
    <ligand>
        <name>Zn(2+)</name>
        <dbReference type="ChEBI" id="CHEBI:29105"/>
    </ligand>
</feature>
<dbReference type="EMBL" id="VUOC01000001">
    <property type="protein sequence ID" value="KAA2245281.1"/>
    <property type="molecule type" value="Genomic_DNA"/>
</dbReference>
<evidence type="ECO:0000259" key="9">
    <source>
        <dbReference type="Pfam" id="PF01979"/>
    </source>
</evidence>
<evidence type="ECO:0000256" key="1">
    <source>
        <dbReference type="ARBA" id="ARBA00010716"/>
    </source>
</evidence>
<comment type="cofactor">
    <cofactor evidence="8">
        <name>a divalent metal cation</name>
        <dbReference type="ChEBI" id="CHEBI:60240"/>
    </cofactor>
    <text evidence="8">Binds 1 divalent metal cation per subunit.</text>
</comment>
<feature type="binding site" evidence="8">
    <location>
        <position position="194"/>
    </location>
    <ligand>
        <name>Zn(2+)</name>
        <dbReference type="ChEBI" id="CHEBI:29105"/>
    </ligand>
</feature>
<feature type="binding site" evidence="7">
    <location>
        <position position="250"/>
    </location>
    <ligand>
        <name>substrate</name>
    </ligand>
</feature>
<feature type="binding site" evidence="7">
    <location>
        <position position="226"/>
    </location>
    <ligand>
        <name>substrate</name>
    </ligand>
</feature>
<evidence type="ECO:0000256" key="4">
    <source>
        <dbReference type="ARBA" id="ARBA00023277"/>
    </source>
</evidence>